<dbReference type="RefSeq" id="WP_145081064.1">
    <property type="nucleotide sequence ID" value="NZ_CP036425.1"/>
</dbReference>
<dbReference type="SUPFAM" id="SSF54909">
    <property type="entry name" value="Dimeric alpha+beta barrel"/>
    <property type="match status" value="1"/>
</dbReference>
<keyword evidence="2" id="KW-1185">Reference proteome</keyword>
<protein>
    <recommendedName>
        <fullName evidence="3">DUF1330 domain-containing protein</fullName>
    </recommendedName>
</protein>
<dbReference type="AlphaFoldDB" id="A0A517YZC4"/>
<name>A0A517YZC4_9BACT</name>
<dbReference type="InterPro" id="IPR011008">
    <property type="entry name" value="Dimeric_a/b-barrel"/>
</dbReference>
<proteinExistence type="predicted"/>
<organism evidence="1 2">
    <name type="scientific">Poriferisphaera corsica</name>
    <dbReference type="NCBI Taxonomy" id="2528020"/>
    <lineage>
        <taxon>Bacteria</taxon>
        <taxon>Pseudomonadati</taxon>
        <taxon>Planctomycetota</taxon>
        <taxon>Phycisphaerae</taxon>
        <taxon>Phycisphaerales</taxon>
        <taxon>Phycisphaeraceae</taxon>
        <taxon>Poriferisphaera</taxon>
    </lineage>
</organism>
<dbReference type="OrthoDB" id="8909581at2"/>
<evidence type="ECO:0000313" key="1">
    <source>
        <dbReference type="EMBL" id="QDU35549.1"/>
    </source>
</evidence>
<dbReference type="Proteomes" id="UP000317369">
    <property type="component" value="Chromosome"/>
</dbReference>
<dbReference type="KEGG" id="pcor:KS4_36320"/>
<reference evidence="1 2" key="1">
    <citation type="submission" date="2019-02" db="EMBL/GenBank/DDBJ databases">
        <title>Deep-cultivation of Planctomycetes and their phenomic and genomic characterization uncovers novel biology.</title>
        <authorList>
            <person name="Wiegand S."/>
            <person name="Jogler M."/>
            <person name="Boedeker C."/>
            <person name="Pinto D."/>
            <person name="Vollmers J."/>
            <person name="Rivas-Marin E."/>
            <person name="Kohn T."/>
            <person name="Peeters S.H."/>
            <person name="Heuer A."/>
            <person name="Rast P."/>
            <person name="Oberbeckmann S."/>
            <person name="Bunk B."/>
            <person name="Jeske O."/>
            <person name="Meyerdierks A."/>
            <person name="Storesund J.E."/>
            <person name="Kallscheuer N."/>
            <person name="Luecker S."/>
            <person name="Lage O.M."/>
            <person name="Pohl T."/>
            <person name="Merkel B.J."/>
            <person name="Hornburger P."/>
            <person name="Mueller R.-W."/>
            <person name="Bruemmer F."/>
            <person name="Labrenz M."/>
            <person name="Spormann A.M."/>
            <person name="Op den Camp H."/>
            <person name="Overmann J."/>
            <person name="Amann R."/>
            <person name="Jetten M.S.M."/>
            <person name="Mascher T."/>
            <person name="Medema M.H."/>
            <person name="Devos D.P."/>
            <person name="Kaster A.-K."/>
            <person name="Ovreas L."/>
            <person name="Rohde M."/>
            <person name="Galperin M.Y."/>
            <person name="Jogler C."/>
        </authorList>
    </citation>
    <scope>NUCLEOTIDE SEQUENCE [LARGE SCALE GENOMIC DNA]</scope>
    <source>
        <strain evidence="1 2">KS4</strain>
    </source>
</reference>
<dbReference type="EMBL" id="CP036425">
    <property type="protein sequence ID" value="QDU35549.1"/>
    <property type="molecule type" value="Genomic_DNA"/>
</dbReference>
<evidence type="ECO:0008006" key="3">
    <source>
        <dbReference type="Google" id="ProtNLM"/>
    </source>
</evidence>
<gene>
    <name evidence="1" type="ORF">KS4_36320</name>
</gene>
<evidence type="ECO:0000313" key="2">
    <source>
        <dbReference type="Proteomes" id="UP000317369"/>
    </source>
</evidence>
<accession>A0A517YZC4</accession>
<dbReference type="Gene3D" id="3.30.70.100">
    <property type="match status" value="1"/>
</dbReference>
<sequence length="139" mass="15659">MSEVYTMPTQDSGAALFKRGIEGELVMLNMLRFREVADYSQTPKLDPGKEIPGREAFELYIEQARPLVEACGGEILFIGEGGSFFIGPEDEHWELIMLIKQRSLTDFMSFATNEAYQTVLGHRIAAVADSRLLPMEPRK</sequence>